<comment type="similarity">
    <text evidence="1">Belongs to the 4-oxalocrotonate tautomerase family.</text>
</comment>
<evidence type="ECO:0000313" key="5">
    <source>
        <dbReference type="Proteomes" id="UP001230156"/>
    </source>
</evidence>
<dbReference type="Gene3D" id="3.30.429.10">
    <property type="entry name" value="Macrophage Migration Inhibitory Factor"/>
    <property type="match status" value="1"/>
</dbReference>
<evidence type="ECO:0000256" key="2">
    <source>
        <dbReference type="ARBA" id="ARBA00023235"/>
    </source>
</evidence>
<dbReference type="RefSeq" id="WP_379955200.1">
    <property type="nucleotide sequence ID" value="NZ_JAUYVI010000003.1"/>
</dbReference>
<gene>
    <name evidence="4" type="ORF">Q8A70_08805</name>
</gene>
<sequence>MPFVNIRILKGHSKQRKDEISRRVTETICEVAQLPKEAVWVVFEDVESDDWYVGGNSVTDIKAGKAKAAQ</sequence>
<protein>
    <submittedName>
        <fullName evidence="4">4-oxalocrotonate tautomerase family protein</fullName>
    </submittedName>
</protein>
<accession>A0ABU0YJ69</accession>
<proteinExistence type="inferred from homology"/>
<dbReference type="EMBL" id="JAUYVI010000003">
    <property type="protein sequence ID" value="MDQ7247764.1"/>
    <property type="molecule type" value="Genomic_DNA"/>
</dbReference>
<dbReference type="InterPro" id="IPR014347">
    <property type="entry name" value="Tautomerase/MIF_sf"/>
</dbReference>
<dbReference type="SUPFAM" id="SSF55331">
    <property type="entry name" value="Tautomerase/MIF"/>
    <property type="match status" value="1"/>
</dbReference>
<evidence type="ECO:0000313" key="4">
    <source>
        <dbReference type="EMBL" id="MDQ7247764.1"/>
    </source>
</evidence>
<dbReference type="PANTHER" id="PTHR35530">
    <property type="entry name" value="TAUTOMERASE-RELATED"/>
    <property type="match status" value="1"/>
</dbReference>
<dbReference type="Proteomes" id="UP001230156">
    <property type="component" value="Unassembled WGS sequence"/>
</dbReference>
<keyword evidence="2" id="KW-0413">Isomerase</keyword>
<organism evidence="4 5">
    <name type="scientific">Dongia sedimenti</name>
    <dbReference type="NCBI Taxonomy" id="3064282"/>
    <lineage>
        <taxon>Bacteria</taxon>
        <taxon>Pseudomonadati</taxon>
        <taxon>Pseudomonadota</taxon>
        <taxon>Alphaproteobacteria</taxon>
        <taxon>Rhodospirillales</taxon>
        <taxon>Dongiaceae</taxon>
        <taxon>Dongia</taxon>
    </lineage>
</organism>
<evidence type="ECO:0000259" key="3">
    <source>
        <dbReference type="Pfam" id="PF01361"/>
    </source>
</evidence>
<evidence type="ECO:0000256" key="1">
    <source>
        <dbReference type="ARBA" id="ARBA00006723"/>
    </source>
</evidence>
<dbReference type="PANTHER" id="PTHR35530:SF1">
    <property type="entry name" value="2-HYDROXYMUCONATE TAUTOMERASE"/>
    <property type="match status" value="1"/>
</dbReference>
<reference evidence="5" key="1">
    <citation type="submission" date="2023-08" db="EMBL/GenBank/DDBJ databases">
        <title>Rhodospirillaceae gen. nov., a novel taxon isolated from the Yangtze River Yuezi River estuary sludge.</title>
        <authorList>
            <person name="Ruan L."/>
        </authorList>
    </citation>
    <scope>NUCLEOTIDE SEQUENCE [LARGE SCALE GENOMIC DNA]</scope>
    <source>
        <strain evidence="5">R-7</strain>
    </source>
</reference>
<dbReference type="Pfam" id="PF01361">
    <property type="entry name" value="Tautomerase"/>
    <property type="match status" value="1"/>
</dbReference>
<keyword evidence="5" id="KW-1185">Reference proteome</keyword>
<feature type="domain" description="4-oxalocrotonate tautomerase-like" evidence="3">
    <location>
        <begin position="2"/>
        <end position="60"/>
    </location>
</feature>
<comment type="caution">
    <text evidence="4">The sequence shown here is derived from an EMBL/GenBank/DDBJ whole genome shotgun (WGS) entry which is preliminary data.</text>
</comment>
<dbReference type="InterPro" id="IPR004370">
    <property type="entry name" value="4-OT-like_dom"/>
</dbReference>
<name>A0ABU0YJ69_9PROT</name>